<sequence length="141" mass="16418">MDFEKEIQSLISGYSNPIGIERLRLNILQEIKSYYKDNGYPKELSIHKLSLIPSLFQEANYDNIVWSSQNGELGHLNILFQLDCMFHNSGKSREKLSEKDFFKYVDFSSQAINSLKNKNKQPTTIASPNKRVIHKLKTWFS</sequence>
<dbReference type="STRING" id="320787.CA2015_1499"/>
<accession>A0A0H4P8X7</accession>
<dbReference type="Proteomes" id="UP000036520">
    <property type="component" value="Chromosome"/>
</dbReference>
<name>A0A0H4P8X7_9BACT</name>
<evidence type="ECO:0000313" key="2">
    <source>
        <dbReference type="Proteomes" id="UP000036520"/>
    </source>
</evidence>
<keyword evidence="2" id="KW-1185">Reference proteome</keyword>
<evidence type="ECO:0000313" key="1">
    <source>
        <dbReference type="EMBL" id="AKP50936.1"/>
    </source>
</evidence>
<protein>
    <submittedName>
        <fullName evidence="1">Uncharacterized protein</fullName>
    </submittedName>
</protein>
<dbReference type="EMBL" id="CP012040">
    <property type="protein sequence ID" value="AKP50936.1"/>
    <property type="molecule type" value="Genomic_DNA"/>
</dbReference>
<dbReference type="OrthoDB" id="1495266at2"/>
<gene>
    <name evidence="1" type="ORF">CA2015_1499</name>
</gene>
<dbReference type="PATRIC" id="fig|320787.5.peg.1658"/>
<reference evidence="1 2" key="1">
    <citation type="submission" date="2015-07" db="EMBL/GenBank/DDBJ databases">
        <authorList>
            <person name="Kim K.M."/>
        </authorList>
    </citation>
    <scope>NUCLEOTIDE SEQUENCE [LARGE SCALE GENOMIC DNA]</scope>
    <source>
        <strain evidence="1 2">KCTC 12363</strain>
    </source>
</reference>
<proteinExistence type="predicted"/>
<dbReference type="RefSeq" id="WP_048641333.1">
    <property type="nucleotide sequence ID" value="NZ_CP012040.1"/>
</dbReference>
<dbReference type="KEGG" id="camu:CA2015_1499"/>
<organism evidence="1 2">
    <name type="scientific">Cyclobacterium amurskyense</name>
    <dbReference type="NCBI Taxonomy" id="320787"/>
    <lineage>
        <taxon>Bacteria</taxon>
        <taxon>Pseudomonadati</taxon>
        <taxon>Bacteroidota</taxon>
        <taxon>Cytophagia</taxon>
        <taxon>Cytophagales</taxon>
        <taxon>Cyclobacteriaceae</taxon>
        <taxon>Cyclobacterium</taxon>
    </lineage>
</organism>
<dbReference type="AlphaFoldDB" id="A0A0H4P8X7"/>